<name>A0ABP8HZ16_9BACT</name>
<evidence type="ECO:0000256" key="1">
    <source>
        <dbReference type="SAM" id="SignalP"/>
    </source>
</evidence>
<feature type="signal peptide" evidence="1">
    <location>
        <begin position="1"/>
        <end position="19"/>
    </location>
</feature>
<sequence length="226" mass="23749">MKSAAYLLALLGTAATATAQTTDVPATAPAAEAPATAAKASSQRVAFGLKAGATYSSFRGSDATAYRAQYKPGFLGGLTATLDLGETVSLHPEVLYVRKGSNFEADVRNRDLSYLDVPLLVRYSPMGSFGAKGAFLEAGPQASLLLSAKNKAGDDVKSEFNTLTYGFVFGAGYQLASGLSLGLRYEVGIADAYQPLPRNVSQGRGEYQQNAKNDVFSLLLGYSFSL</sequence>
<evidence type="ECO:0000313" key="3">
    <source>
        <dbReference type="EMBL" id="GAA4347890.1"/>
    </source>
</evidence>
<feature type="domain" description="Outer membrane protein beta-barrel" evidence="2">
    <location>
        <begin position="43"/>
        <end position="192"/>
    </location>
</feature>
<dbReference type="Proteomes" id="UP001501153">
    <property type="component" value="Unassembled WGS sequence"/>
</dbReference>
<feature type="chain" id="PRO_5046028244" description="Outer membrane protein beta-barrel domain-containing protein" evidence="1">
    <location>
        <begin position="20"/>
        <end position="226"/>
    </location>
</feature>
<dbReference type="InterPro" id="IPR025665">
    <property type="entry name" value="Beta-barrel_OMP_2"/>
</dbReference>
<dbReference type="Pfam" id="PF13568">
    <property type="entry name" value="OMP_b-brl_2"/>
    <property type="match status" value="1"/>
</dbReference>
<gene>
    <name evidence="3" type="ORF">GCM10023185_03260</name>
</gene>
<organism evidence="3 4">
    <name type="scientific">Hymenobacter saemangeumensis</name>
    <dbReference type="NCBI Taxonomy" id="1084522"/>
    <lineage>
        <taxon>Bacteria</taxon>
        <taxon>Pseudomonadati</taxon>
        <taxon>Bacteroidota</taxon>
        <taxon>Cytophagia</taxon>
        <taxon>Cytophagales</taxon>
        <taxon>Hymenobacteraceae</taxon>
        <taxon>Hymenobacter</taxon>
    </lineage>
</organism>
<keyword evidence="4" id="KW-1185">Reference proteome</keyword>
<dbReference type="EMBL" id="BAABGZ010000008">
    <property type="protein sequence ID" value="GAA4347890.1"/>
    <property type="molecule type" value="Genomic_DNA"/>
</dbReference>
<evidence type="ECO:0000313" key="4">
    <source>
        <dbReference type="Proteomes" id="UP001501153"/>
    </source>
</evidence>
<proteinExistence type="predicted"/>
<dbReference type="RefSeq" id="WP_345233209.1">
    <property type="nucleotide sequence ID" value="NZ_BAABGZ010000008.1"/>
</dbReference>
<comment type="caution">
    <text evidence="3">The sequence shown here is derived from an EMBL/GenBank/DDBJ whole genome shotgun (WGS) entry which is preliminary data.</text>
</comment>
<accession>A0ABP8HZ16</accession>
<keyword evidence="1" id="KW-0732">Signal</keyword>
<reference evidence="4" key="1">
    <citation type="journal article" date="2019" name="Int. J. Syst. Evol. Microbiol.">
        <title>The Global Catalogue of Microorganisms (GCM) 10K type strain sequencing project: providing services to taxonomists for standard genome sequencing and annotation.</title>
        <authorList>
            <consortium name="The Broad Institute Genomics Platform"/>
            <consortium name="The Broad Institute Genome Sequencing Center for Infectious Disease"/>
            <person name="Wu L."/>
            <person name="Ma J."/>
        </authorList>
    </citation>
    <scope>NUCLEOTIDE SEQUENCE [LARGE SCALE GENOMIC DNA]</scope>
    <source>
        <strain evidence="4">JCM 17923</strain>
    </source>
</reference>
<evidence type="ECO:0000259" key="2">
    <source>
        <dbReference type="Pfam" id="PF13568"/>
    </source>
</evidence>
<protein>
    <recommendedName>
        <fullName evidence="2">Outer membrane protein beta-barrel domain-containing protein</fullName>
    </recommendedName>
</protein>